<dbReference type="EMBL" id="JACHXF010000021">
    <property type="protein sequence ID" value="MBB3099924.1"/>
    <property type="molecule type" value="Genomic_DNA"/>
</dbReference>
<organism evidence="1 2">
    <name type="scientific">Actinoplanes campanulatus</name>
    <dbReference type="NCBI Taxonomy" id="113559"/>
    <lineage>
        <taxon>Bacteria</taxon>
        <taxon>Bacillati</taxon>
        <taxon>Actinomycetota</taxon>
        <taxon>Actinomycetes</taxon>
        <taxon>Micromonosporales</taxon>
        <taxon>Micromonosporaceae</taxon>
        <taxon>Actinoplanes</taxon>
    </lineage>
</organism>
<dbReference type="AlphaFoldDB" id="A0A7W5FIQ7"/>
<keyword evidence="2" id="KW-1185">Reference proteome</keyword>
<sequence length="65" mass="7874">MHCEQQIWRSSLYRLEYNLFGDFYVPRSQFRLLDYIRYDMRNPSSGGESIQFYESPKRAELQVSA</sequence>
<proteinExistence type="predicted"/>
<comment type="caution">
    <text evidence="1">The sequence shown here is derived from an EMBL/GenBank/DDBJ whole genome shotgun (WGS) entry which is preliminary data.</text>
</comment>
<evidence type="ECO:0000313" key="1">
    <source>
        <dbReference type="EMBL" id="MBB3099924.1"/>
    </source>
</evidence>
<protein>
    <submittedName>
        <fullName evidence="1">Uncharacterized protein</fullName>
    </submittedName>
</protein>
<reference evidence="1 2" key="1">
    <citation type="submission" date="2020-08" db="EMBL/GenBank/DDBJ databases">
        <title>Genomic Encyclopedia of Type Strains, Phase III (KMG-III): the genomes of soil and plant-associated and newly described type strains.</title>
        <authorList>
            <person name="Whitman W."/>
        </authorList>
    </citation>
    <scope>NUCLEOTIDE SEQUENCE [LARGE SCALE GENOMIC DNA]</scope>
    <source>
        <strain evidence="1 2">CECT 3287</strain>
    </source>
</reference>
<dbReference type="Proteomes" id="UP000590749">
    <property type="component" value="Unassembled WGS sequence"/>
</dbReference>
<evidence type="ECO:0000313" key="2">
    <source>
        <dbReference type="Proteomes" id="UP000590749"/>
    </source>
</evidence>
<gene>
    <name evidence="1" type="ORF">FHR83_007640</name>
</gene>
<name>A0A7W5FIQ7_9ACTN</name>
<accession>A0A7W5FIQ7</accession>